<keyword evidence="1" id="KW-0677">Repeat</keyword>
<organism evidence="4 5">
    <name type="scientific">Candidatus Woykebacteria bacterium RBG_13_40_7b</name>
    <dbReference type="NCBI Taxonomy" id="1802594"/>
    <lineage>
        <taxon>Bacteria</taxon>
        <taxon>Candidatus Woykeibacteriota</taxon>
    </lineage>
</organism>
<reference evidence="4 5" key="1">
    <citation type="journal article" date="2016" name="Nat. Commun.">
        <title>Thousands of microbial genomes shed light on interconnected biogeochemical processes in an aquifer system.</title>
        <authorList>
            <person name="Anantharaman K."/>
            <person name="Brown C.T."/>
            <person name="Hug L.A."/>
            <person name="Sharon I."/>
            <person name="Castelle C.J."/>
            <person name="Probst A.J."/>
            <person name="Thomas B.C."/>
            <person name="Singh A."/>
            <person name="Wilkins M.J."/>
            <person name="Karaoz U."/>
            <person name="Brodie E.L."/>
            <person name="Williams K.H."/>
            <person name="Hubbard S.S."/>
            <person name="Banfield J.F."/>
        </authorList>
    </citation>
    <scope>NUCLEOTIDE SEQUENCE [LARGE SCALE GENOMIC DNA]</scope>
</reference>
<dbReference type="Proteomes" id="UP000177103">
    <property type="component" value="Unassembled WGS sequence"/>
</dbReference>
<dbReference type="SMART" id="SM00028">
    <property type="entry name" value="TPR"/>
    <property type="match status" value="3"/>
</dbReference>
<evidence type="ECO:0000256" key="1">
    <source>
        <dbReference type="ARBA" id="ARBA00022737"/>
    </source>
</evidence>
<keyword evidence="2 3" id="KW-0802">TPR repeat</keyword>
<evidence type="ECO:0000256" key="3">
    <source>
        <dbReference type="PROSITE-ProRule" id="PRU00339"/>
    </source>
</evidence>
<evidence type="ECO:0000313" key="4">
    <source>
        <dbReference type="EMBL" id="OGY25008.1"/>
    </source>
</evidence>
<dbReference type="PROSITE" id="PS50005">
    <property type="entry name" value="TPR"/>
    <property type="match status" value="2"/>
</dbReference>
<dbReference type="InterPro" id="IPR011990">
    <property type="entry name" value="TPR-like_helical_dom_sf"/>
</dbReference>
<evidence type="ECO:0000313" key="5">
    <source>
        <dbReference type="Proteomes" id="UP000177103"/>
    </source>
</evidence>
<accession>A0A1G1WBC9</accession>
<proteinExistence type="predicted"/>
<dbReference type="Pfam" id="PF13414">
    <property type="entry name" value="TPR_11"/>
    <property type="match status" value="1"/>
</dbReference>
<dbReference type="Gene3D" id="1.25.40.10">
    <property type="entry name" value="Tetratricopeptide repeat domain"/>
    <property type="match status" value="2"/>
</dbReference>
<dbReference type="SUPFAM" id="SSF48452">
    <property type="entry name" value="TPR-like"/>
    <property type="match status" value="1"/>
</dbReference>
<feature type="repeat" description="TPR" evidence="3">
    <location>
        <begin position="34"/>
        <end position="67"/>
    </location>
</feature>
<sequence length="183" mass="21045">MKLKQILKFPARILIFVTLLSLTLISLATPRQNVADYISSGDQFLAEKKHSKAYESYLKAESLDPNNPQVHLKLAHLYEETNNLNLAYEEASKAVALSNNSPQASVELEKIKAVLEEEKKLYENIVYWEKEVLEKPDYRDAWIQLASNYYRIKDFGKAKEAINKALELDPNYEIAKKLKESIP</sequence>
<gene>
    <name evidence="4" type="ORF">A2Y57_02440</name>
</gene>
<dbReference type="Pfam" id="PF07719">
    <property type="entry name" value="TPR_2"/>
    <property type="match status" value="1"/>
</dbReference>
<dbReference type="EMBL" id="MHCQ01000004">
    <property type="protein sequence ID" value="OGY25008.1"/>
    <property type="molecule type" value="Genomic_DNA"/>
</dbReference>
<dbReference type="PROSITE" id="PS50293">
    <property type="entry name" value="TPR_REGION"/>
    <property type="match status" value="1"/>
</dbReference>
<protein>
    <submittedName>
        <fullName evidence="4">Uncharacterized protein</fullName>
    </submittedName>
</protein>
<dbReference type="AlphaFoldDB" id="A0A1G1WBC9"/>
<feature type="repeat" description="TPR" evidence="3">
    <location>
        <begin position="139"/>
        <end position="172"/>
    </location>
</feature>
<name>A0A1G1WBC9_9BACT</name>
<dbReference type="InterPro" id="IPR019734">
    <property type="entry name" value="TPR_rpt"/>
</dbReference>
<evidence type="ECO:0000256" key="2">
    <source>
        <dbReference type="ARBA" id="ARBA00022803"/>
    </source>
</evidence>
<comment type="caution">
    <text evidence="4">The sequence shown here is derived from an EMBL/GenBank/DDBJ whole genome shotgun (WGS) entry which is preliminary data.</text>
</comment>
<dbReference type="InterPro" id="IPR013105">
    <property type="entry name" value="TPR_2"/>
</dbReference>